<evidence type="ECO:0000313" key="8">
    <source>
        <dbReference type="Proteomes" id="UP000054636"/>
    </source>
</evidence>
<keyword evidence="4" id="KW-0862">Zinc</keyword>
<evidence type="ECO:0000256" key="4">
    <source>
        <dbReference type="ARBA" id="ARBA00022833"/>
    </source>
</evidence>
<dbReference type="AlphaFoldDB" id="A0A0W8DC62"/>
<feature type="compositionally biased region" description="Polar residues" evidence="6">
    <location>
        <begin position="116"/>
        <end position="126"/>
    </location>
</feature>
<organism evidence="7 8">
    <name type="scientific">Phytophthora nicotianae</name>
    <name type="common">Potato buckeye rot agent</name>
    <name type="synonym">Phytophthora parasitica</name>
    <dbReference type="NCBI Taxonomy" id="4792"/>
    <lineage>
        <taxon>Eukaryota</taxon>
        <taxon>Sar</taxon>
        <taxon>Stramenopiles</taxon>
        <taxon>Oomycota</taxon>
        <taxon>Peronosporomycetes</taxon>
        <taxon>Peronosporales</taxon>
        <taxon>Peronosporaceae</taxon>
        <taxon>Phytophthora</taxon>
    </lineage>
</organism>
<dbReference type="PANTHER" id="PTHR46481:SF10">
    <property type="entry name" value="ZINC FINGER BED DOMAIN-CONTAINING PROTEIN 39"/>
    <property type="match status" value="1"/>
</dbReference>
<feature type="compositionally biased region" description="Polar residues" evidence="6">
    <location>
        <begin position="94"/>
        <end position="108"/>
    </location>
</feature>
<feature type="region of interest" description="Disordered" evidence="6">
    <location>
        <begin position="78"/>
        <end position="129"/>
    </location>
</feature>
<dbReference type="Proteomes" id="UP000054636">
    <property type="component" value="Unassembled WGS sequence"/>
</dbReference>
<sequence>MPKPRHEIWKLFTETEPQVKGQKDHPAAQCNACKFDIRNAMPSGNMLRHVLTCPRVEEETLSRWKEYDVNRRHAAAAKMVTPPPKSKKRKADSITKQLFPTPCSSPANRSARKTSRSTGAQASTRLSARKKMGNSLRVAMGFYSTEIPFRVVEEPSFQAMFDYKLPLRHQLSGNLLDTVYSREKDRVISLLKEASDLAIVSDGWTNINGDSIVNFVLVNPRFPSVLSKSINTVAHMHTGEYIADKILTTIADVGHVR</sequence>
<evidence type="ECO:0000256" key="2">
    <source>
        <dbReference type="ARBA" id="ARBA00022723"/>
    </source>
</evidence>
<evidence type="ECO:0000256" key="6">
    <source>
        <dbReference type="SAM" id="MobiDB-lite"/>
    </source>
</evidence>
<keyword evidence="5" id="KW-0539">Nucleus</keyword>
<name>A0A0W8DC62_PHYNI</name>
<evidence type="ECO:0000256" key="1">
    <source>
        <dbReference type="ARBA" id="ARBA00004123"/>
    </source>
</evidence>
<dbReference type="GO" id="GO:0008270">
    <property type="term" value="F:zinc ion binding"/>
    <property type="evidence" value="ECO:0007669"/>
    <property type="project" value="UniProtKB-KW"/>
</dbReference>
<evidence type="ECO:0000256" key="3">
    <source>
        <dbReference type="ARBA" id="ARBA00022771"/>
    </source>
</evidence>
<evidence type="ECO:0000256" key="5">
    <source>
        <dbReference type="ARBA" id="ARBA00023242"/>
    </source>
</evidence>
<reference evidence="7 8" key="1">
    <citation type="submission" date="2015-11" db="EMBL/GenBank/DDBJ databases">
        <title>Genomes and virulence difference between two physiological races of Phytophthora nicotianae.</title>
        <authorList>
            <person name="Liu H."/>
            <person name="Ma X."/>
            <person name="Yu H."/>
            <person name="Fang D."/>
            <person name="Li Y."/>
            <person name="Wang X."/>
            <person name="Wang W."/>
            <person name="Dong Y."/>
            <person name="Xiao B."/>
        </authorList>
    </citation>
    <scope>NUCLEOTIDE SEQUENCE [LARGE SCALE GENOMIC DNA]</scope>
    <source>
        <strain evidence="8">race 1</strain>
    </source>
</reference>
<evidence type="ECO:0000313" key="7">
    <source>
        <dbReference type="EMBL" id="KUF93756.1"/>
    </source>
</evidence>
<dbReference type="InterPro" id="IPR052035">
    <property type="entry name" value="ZnF_BED_domain_contain"/>
</dbReference>
<dbReference type="PANTHER" id="PTHR46481">
    <property type="entry name" value="ZINC FINGER BED DOMAIN-CONTAINING PROTEIN 4"/>
    <property type="match status" value="1"/>
</dbReference>
<comment type="caution">
    <text evidence="7">The sequence shown here is derived from an EMBL/GenBank/DDBJ whole genome shotgun (WGS) entry which is preliminary data.</text>
</comment>
<keyword evidence="3" id="KW-0863">Zinc-finger</keyword>
<gene>
    <name evidence="7" type="ORF">AM588_10008620</name>
</gene>
<keyword evidence="2" id="KW-0479">Metal-binding</keyword>
<dbReference type="GO" id="GO:0005634">
    <property type="term" value="C:nucleus"/>
    <property type="evidence" value="ECO:0007669"/>
    <property type="project" value="UniProtKB-SubCell"/>
</dbReference>
<protein>
    <submittedName>
        <fullName evidence="7">Exocyst complex component 4</fullName>
    </submittedName>
</protein>
<comment type="subcellular location">
    <subcellularLocation>
        <location evidence="1">Nucleus</location>
    </subcellularLocation>
</comment>
<proteinExistence type="predicted"/>
<dbReference type="EMBL" id="LNFP01000357">
    <property type="protein sequence ID" value="KUF93756.1"/>
    <property type="molecule type" value="Genomic_DNA"/>
</dbReference>
<accession>A0A0W8DC62</accession>